<gene>
    <name evidence="2" type="ORF">H9841_06850</name>
</gene>
<name>A0A9D1Y8G4_9FIRM</name>
<evidence type="ECO:0000259" key="1">
    <source>
        <dbReference type="Pfam" id="PF02754"/>
    </source>
</evidence>
<comment type="caution">
    <text evidence="2">The sequence shown here is derived from an EMBL/GenBank/DDBJ whole genome shotgun (WGS) entry which is preliminary data.</text>
</comment>
<evidence type="ECO:0000313" key="2">
    <source>
        <dbReference type="EMBL" id="HIY21599.1"/>
    </source>
</evidence>
<feature type="domain" description="Cysteine-rich" evidence="1">
    <location>
        <begin position="146"/>
        <end position="211"/>
    </location>
</feature>
<dbReference type="Pfam" id="PF02754">
    <property type="entry name" value="CCG"/>
    <property type="match status" value="2"/>
</dbReference>
<dbReference type="GO" id="GO:0016491">
    <property type="term" value="F:oxidoreductase activity"/>
    <property type="evidence" value="ECO:0007669"/>
    <property type="project" value="UniProtKB-ARBA"/>
</dbReference>
<dbReference type="AlphaFoldDB" id="A0A9D1Y8G4"/>
<dbReference type="InterPro" id="IPR004017">
    <property type="entry name" value="Cys_rich_dom"/>
</dbReference>
<accession>A0A9D1Y8G4</accession>
<reference evidence="2" key="2">
    <citation type="submission" date="2021-04" db="EMBL/GenBank/DDBJ databases">
        <authorList>
            <person name="Gilroy R."/>
        </authorList>
    </citation>
    <scope>NUCLEOTIDE SEQUENCE</scope>
    <source>
        <strain evidence="2">ChiBcec16_6824</strain>
    </source>
</reference>
<protein>
    <submittedName>
        <fullName evidence="2">(Fe-S)-binding protein</fullName>
    </submittedName>
</protein>
<organism evidence="2 3">
    <name type="scientific">Candidatus Flavonifractor merdigallinarum</name>
    <dbReference type="NCBI Taxonomy" id="2838589"/>
    <lineage>
        <taxon>Bacteria</taxon>
        <taxon>Bacillati</taxon>
        <taxon>Bacillota</taxon>
        <taxon>Clostridia</taxon>
        <taxon>Eubacteriales</taxon>
        <taxon>Oscillospiraceae</taxon>
        <taxon>Flavonifractor</taxon>
    </lineage>
</organism>
<sequence length="256" mass="28242">MTLGQRLMLLEKRHYPFRRWPKERHSTLLFLGCNFPGHFPRTAARLEALCREHGVGAVYDCCGKPLADGGDSTGASRSRSALMKRLERLGTERLYTVCPNCAAYLAPRLPIPVGSVYALLAAWGWKSPAPPPEGWVFRPCPDRAEGRWLKEMGALLPVDGLRPVKRVGCCGLRHDIAAHGPKAGAALCARVAEQLEGEPLYTYCASCSGQFARHGCTPVRHLLPYLLGVEEAPDCAQSFLNRARAGWRPRREGETP</sequence>
<evidence type="ECO:0000313" key="3">
    <source>
        <dbReference type="Proteomes" id="UP000823868"/>
    </source>
</evidence>
<proteinExistence type="predicted"/>
<dbReference type="EMBL" id="DXDX01000126">
    <property type="protein sequence ID" value="HIY21599.1"/>
    <property type="molecule type" value="Genomic_DNA"/>
</dbReference>
<dbReference type="Proteomes" id="UP000823868">
    <property type="component" value="Unassembled WGS sequence"/>
</dbReference>
<feature type="domain" description="Cysteine-rich" evidence="1">
    <location>
        <begin position="29"/>
        <end position="105"/>
    </location>
</feature>
<reference evidence="2" key="1">
    <citation type="journal article" date="2021" name="PeerJ">
        <title>Extensive microbial diversity within the chicken gut microbiome revealed by metagenomics and culture.</title>
        <authorList>
            <person name="Gilroy R."/>
            <person name="Ravi A."/>
            <person name="Getino M."/>
            <person name="Pursley I."/>
            <person name="Horton D.L."/>
            <person name="Alikhan N.F."/>
            <person name="Baker D."/>
            <person name="Gharbi K."/>
            <person name="Hall N."/>
            <person name="Watson M."/>
            <person name="Adriaenssens E.M."/>
            <person name="Foster-Nyarko E."/>
            <person name="Jarju S."/>
            <person name="Secka A."/>
            <person name="Antonio M."/>
            <person name="Oren A."/>
            <person name="Chaudhuri R.R."/>
            <person name="La Ragione R."/>
            <person name="Hildebrand F."/>
            <person name="Pallen M.J."/>
        </authorList>
    </citation>
    <scope>NUCLEOTIDE SEQUENCE</scope>
    <source>
        <strain evidence="2">ChiBcec16_6824</strain>
    </source>
</reference>